<reference evidence="1 2" key="1">
    <citation type="submission" date="2015-07" db="EMBL/GenBank/DDBJ databases">
        <title>The genome of Melipona quadrifasciata.</title>
        <authorList>
            <person name="Pan H."/>
            <person name="Kapheim K."/>
        </authorList>
    </citation>
    <scope>NUCLEOTIDE SEQUENCE [LARGE SCALE GENOMIC DNA]</scope>
    <source>
        <strain evidence="1">0111107301</strain>
        <tissue evidence="1">Whole body</tissue>
    </source>
</reference>
<gene>
    <name evidence="1" type="ORF">WN51_12554</name>
</gene>
<proteinExistence type="predicted"/>
<evidence type="ECO:0000313" key="1">
    <source>
        <dbReference type="EMBL" id="KOX75766.1"/>
    </source>
</evidence>
<sequence length="382" mass="44273">MQICTKNMQMCLLCLTISGYNLQRTIYHDNVQRDWLFACDVISTFLRVIRFVFNHVHGFPGTFILFLADDFTVIQQDSSKSLDDFSKGKRNKSSPKIDEEDAGIERDFHLIADATISTLNRDNEPSIWSIGTDTVGYLELERDITLTSSKEKGSDELLYIRFGHSLWSANQLPAQEVKTINKTNDKYINVITTIVMITIRIYSEIKIHPSKITKLALNPELIINGSVCSLAFHLDLFERSLEFSNWQFPIYHELFISFEKHSEEHGNERRVVASGKARRVLRWSILKEPFFCQNTYYWSVLLLKRSVFAKSIVPYFGTDTARLLKSRKLDATEQLFAVNEFDEIDGQKSYTTSFEELNLQDHNGSKVEVDGRINQLYQMEIW</sequence>
<keyword evidence="2" id="KW-1185">Reference proteome</keyword>
<protein>
    <submittedName>
        <fullName evidence="1">Uncharacterized protein</fullName>
    </submittedName>
</protein>
<dbReference type="Proteomes" id="UP000053105">
    <property type="component" value="Unassembled WGS sequence"/>
</dbReference>
<accession>A0A0M9A3M1</accession>
<evidence type="ECO:0000313" key="2">
    <source>
        <dbReference type="Proteomes" id="UP000053105"/>
    </source>
</evidence>
<dbReference type="EMBL" id="KQ435758">
    <property type="protein sequence ID" value="KOX75766.1"/>
    <property type="molecule type" value="Genomic_DNA"/>
</dbReference>
<dbReference type="AlphaFoldDB" id="A0A0M9A3M1"/>
<name>A0A0M9A3M1_9HYME</name>
<organism evidence="1 2">
    <name type="scientific">Melipona quadrifasciata</name>
    <dbReference type="NCBI Taxonomy" id="166423"/>
    <lineage>
        <taxon>Eukaryota</taxon>
        <taxon>Metazoa</taxon>
        <taxon>Ecdysozoa</taxon>
        <taxon>Arthropoda</taxon>
        <taxon>Hexapoda</taxon>
        <taxon>Insecta</taxon>
        <taxon>Pterygota</taxon>
        <taxon>Neoptera</taxon>
        <taxon>Endopterygota</taxon>
        <taxon>Hymenoptera</taxon>
        <taxon>Apocrita</taxon>
        <taxon>Aculeata</taxon>
        <taxon>Apoidea</taxon>
        <taxon>Anthophila</taxon>
        <taxon>Apidae</taxon>
        <taxon>Melipona</taxon>
    </lineage>
</organism>